<dbReference type="Pfam" id="PF13613">
    <property type="entry name" value="HTH_Tnp_4"/>
    <property type="match status" value="1"/>
</dbReference>
<proteinExistence type="predicted"/>
<keyword evidence="4" id="KW-0862">Zinc</keyword>
<dbReference type="GO" id="GO:0003677">
    <property type="term" value="F:DNA binding"/>
    <property type="evidence" value="ECO:0007669"/>
    <property type="project" value="UniProtKB-UniRule"/>
</dbReference>
<accession>A0A6P7H661</accession>
<organism evidence="10">
    <name type="scientific">Diabrotica virgifera virgifera</name>
    <name type="common">western corn rootworm</name>
    <dbReference type="NCBI Taxonomy" id="50390"/>
    <lineage>
        <taxon>Eukaryota</taxon>
        <taxon>Metazoa</taxon>
        <taxon>Ecdysozoa</taxon>
        <taxon>Arthropoda</taxon>
        <taxon>Hexapoda</taxon>
        <taxon>Insecta</taxon>
        <taxon>Pterygota</taxon>
        <taxon>Neoptera</taxon>
        <taxon>Endopterygota</taxon>
        <taxon>Coleoptera</taxon>
        <taxon>Polyphaga</taxon>
        <taxon>Cucujiformia</taxon>
        <taxon>Chrysomeloidea</taxon>
        <taxon>Chrysomelidae</taxon>
        <taxon>Galerucinae</taxon>
        <taxon>Diabroticina</taxon>
        <taxon>Diabroticites</taxon>
        <taxon>Diabrotica</taxon>
    </lineage>
</organism>
<evidence type="ECO:0000256" key="8">
    <source>
        <dbReference type="SAM" id="MobiDB-lite"/>
    </source>
</evidence>
<keyword evidence="5 6" id="KW-0238">DNA-binding</keyword>
<dbReference type="RefSeq" id="XP_028153208.1">
    <property type="nucleotide sequence ID" value="XM_028297407.1"/>
</dbReference>
<evidence type="ECO:0000256" key="3">
    <source>
        <dbReference type="ARBA" id="ARBA00022771"/>
    </source>
</evidence>
<evidence type="ECO:0000256" key="4">
    <source>
        <dbReference type="ARBA" id="ARBA00022833"/>
    </source>
</evidence>
<dbReference type="SMART" id="SM00980">
    <property type="entry name" value="THAP"/>
    <property type="match status" value="1"/>
</dbReference>
<reference evidence="10" key="1">
    <citation type="submission" date="2025-08" db="UniProtKB">
        <authorList>
            <consortium name="RefSeq"/>
        </authorList>
    </citation>
    <scope>IDENTIFICATION</scope>
    <source>
        <tissue evidence="10">Whole insect</tissue>
    </source>
</reference>
<dbReference type="InterPro" id="IPR006612">
    <property type="entry name" value="THAP_Znf"/>
</dbReference>
<keyword evidence="3 6" id="KW-0863">Zinc-finger</keyword>
<dbReference type="GO" id="GO:0008270">
    <property type="term" value="F:zinc ion binding"/>
    <property type="evidence" value="ECO:0007669"/>
    <property type="project" value="UniProtKB-KW"/>
</dbReference>
<dbReference type="InterPro" id="IPR027806">
    <property type="entry name" value="HARBI1_dom"/>
</dbReference>
<dbReference type="PROSITE" id="PS50950">
    <property type="entry name" value="ZF_THAP"/>
    <property type="match status" value="1"/>
</dbReference>
<evidence type="ECO:0000259" key="9">
    <source>
        <dbReference type="PROSITE" id="PS50950"/>
    </source>
</evidence>
<evidence type="ECO:0000256" key="5">
    <source>
        <dbReference type="ARBA" id="ARBA00023125"/>
    </source>
</evidence>
<protein>
    <submittedName>
        <fullName evidence="10">Uncharacterized protein LOC114346661</fullName>
    </submittedName>
</protein>
<dbReference type="Gene3D" id="6.20.210.20">
    <property type="entry name" value="THAP domain"/>
    <property type="match status" value="1"/>
</dbReference>
<dbReference type="Pfam" id="PF05485">
    <property type="entry name" value="THAP"/>
    <property type="match status" value="1"/>
</dbReference>
<name>A0A6P7H661_DIAVI</name>
<evidence type="ECO:0000256" key="1">
    <source>
        <dbReference type="ARBA" id="ARBA00001968"/>
    </source>
</evidence>
<feature type="region of interest" description="Disordered" evidence="8">
    <location>
        <begin position="78"/>
        <end position="128"/>
    </location>
</feature>
<keyword evidence="2" id="KW-0479">Metal-binding</keyword>
<feature type="coiled-coil region" evidence="7">
    <location>
        <begin position="145"/>
        <end position="172"/>
    </location>
</feature>
<comment type="cofactor">
    <cofactor evidence="1">
        <name>a divalent metal cation</name>
        <dbReference type="ChEBI" id="CHEBI:60240"/>
    </cofactor>
</comment>
<sequence length="474" mass="54082">MVMCFVPDCKHYSEKQNCKFFRFPTDPSVKQKWVSLIRRGDNQPTMNSLVCSCHFRTGDRTSLPTIFKRNEDKLFTFESPDSKKRKPQDKRRVSTSNSLLGEMEPQPSTSTARDVTETDCSSSRQECTSESRSSSTKFFSNLKGTAQQEAELYFLQKNVDEAQERLNKLTISFSFNHIQNDDKLINMYTGMPNKYMFECLYGLFENINLKYYLGWTVGTITKRDQLLLTLMKLRLNLLNLDLAFRFNCSVTTVSNIIYTWIHALHEILFCQLMKHIPSRTKNKSCMPSCFSTFTNCRIVLDCTEVKCMKPTSMEKQRLTYSNYKHTNTLKGLVGVAPNGVLTFISELYPGSTSDKKIVSDSGVLEKMTPGDLVLADKGFLIKDLLPPGVSLNIPPFLVTSQFTPQQAIQTRTIARARIHVERAIRRIKCFSILDSVPSSLIPLSTMIFQVCGALTNMQLPLIAEVEDLYENTKE</sequence>
<dbReference type="InParanoid" id="A0A6P7H661"/>
<dbReference type="InterPro" id="IPR027805">
    <property type="entry name" value="Transposase_HTH_dom"/>
</dbReference>
<evidence type="ECO:0000256" key="6">
    <source>
        <dbReference type="PROSITE-ProRule" id="PRU00309"/>
    </source>
</evidence>
<dbReference type="SUPFAM" id="SSF57716">
    <property type="entry name" value="Glucocorticoid receptor-like (DNA-binding domain)"/>
    <property type="match status" value="1"/>
</dbReference>
<dbReference type="AlphaFoldDB" id="A0A6P7H661"/>
<dbReference type="Pfam" id="PF13359">
    <property type="entry name" value="DDE_Tnp_4"/>
    <property type="match status" value="1"/>
</dbReference>
<gene>
    <name evidence="10" type="primary">LOC114346661</name>
</gene>
<evidence type="ECO:0000256" key="7">
    <source>
        <dbReference type="SAM" id="Coils"/>
    </source>
</evidence>
<dbReference type="PANTHER" id="PTHR23080:SF133">
    <property type="entry name" value="SI:CH211-262I1.5-RELATED"/>
    <property type="match status" value="1"/>
</dbReference>
<dbReference type="InterPro" id="IPR038441">
    <property type="entry name" value="THAP_Znf_sf"/>
</dbReference>
<evidence type="ECO:0000313" key="10">
    <source>
        <dbReference type="RefSeq" id="XP_028153208.1"/>
    </source>
</evidence>
<dbReference type="PANTHER" id="PTHR23080">
    <property type="entry name" value="THAP DOMAIN PROTEIN"/>
    <property type="match status" value="1"/>
</dbReference>
<feature type="domain" description="THAP-type" evidence="9">
    <location>
        <begin position="1"/>
        <end position="83"/>
    </location>
</feature>
<keyword evidence="7" id="KW-0175">Coiled coil</keyword>
<evidence type="ECO:0000256" key="2">
    <source>
        <dbReference type="ARBA" id="ARBA00022723"/>
    </source>
</evidence>